<comment type="caution">
    <text evidence="6">Lacks conserved residue(s) required for the propagation of feature annotation.</text>
</comment>
<evidence type="ECO:0000259" key="8">
    <source>
        <dbReference type="PROSITE" id="PS51828"/>
    </source>
</evidence>
<reference evidence="10" key="1">
    <citation type="submission" date="2025-08" db="UniProtKB">
        <authorList>
            <consortium name="RefSeq"/>
        </authorList>
    </citation>
    <scope>IDENTIFICATION</scope>
    <source>
        <tissue evidence="10">Tentacle</tissue>
    </source>
</reference>
<dbReference type="PANTHER" id="PTHR19277:SF161">
    <property type="entry name" value="LAMININ G DOMAIN-CONTAINING PROTEIN"/>
    <property type="match status" value="1"/>
</dbReference>
<evidence type="ECO:0000313" key="9">
    <source>
        <dbReference type="Proteomes" id="UP000515163"/>
    </source>
</evidence>
<keyword evidence="2" id="KW-0732">Signal</keyword>
<dbReference type="GeneID" id="116288225"/>
<dbReference type="SUPFAM" id="SSF49899">
    <property type="entry name" value="Concanavalin A-like lectins/glucanases"/>
    <property type="match status" value="1"/>
</dbReference>
<dbReference type="InterPro" id="IPR013320">
    <property type="entry name" value="ConA-like_dom_sf"/>
</dbReference>
<evidence type="ECO:0000256" key="7">
    <source>
        <dbReference type="RuleBase" id="RU362112"/>
    </source>
</evidence>
<dbReference type="InterPro" id="IPR006558">
    <property type="entry name" value="LamG-like"/>
</dbReference>
<accession>A0A6P8HDY4</accession>
<dbReference type="PROSITE" id="PS51828">
    <property type="entry name" value="PTX_2"/>
    <property type="match status" value="1"/>
</dbReference>
<evidence type="ECO:0000256" key="5">
    <source>
        <dbReference type="ARBA" id="ARBA00023180"/>
    </source>
</evidence>
<dbReference type="SMART" id="SM00159">
    <property type="entry name" value="PTX"/>
    <property type="match status" value="1"/>
</dbReference>
<proteinExistence type="inferred from homology"/>
<dbReference type="AlphaFoldDB" id="A0A6P8HDY4"/>
<dbReference type="GO" id="GO:0005576">
    <property type="term" value="C:extracellular region"/>
    <property type="evidence" value="ECO:0007669"/>
    <property type="project" value="UniProtKB-SubCell"/>
</dbReference>
<dbReference type="Pfam" id="PF00354">
    <property type="entry name" value="Pentaxin"/>
    <property type="match status" value="1"/>
</dbReference>
<evidence type="ECO:0000256" key="2">
    <source>
        <dbReference type="ARBA" id="ARBA00022729"/>
    </source>
</evidence>
<evidence type="ECO:0000313" key="10">
    <source>
        <dbReference type="RefSeq" id="XP_031550852.1"/>
    </source>
</evidence>
<dbReference type="SMART" id="SM00560">
    <property type="entry name" value="LamGL"/>
    <property type="match status" value="1"/>
</dbReference>
<protein>
    <recommendedName>
        <fullName evidence="7">Pentraxin family member</fullName>
    </recommendedName>
</protein>
<evidence type="ECO:0000256" key="3">
    <source>
        <dbReference type="ARBA" id="ARBA00022837"/>
    </source>
</evidence>
<dbReference type="InParanoid" id="A0A6P8HDY4"/>
<keyword evidence="1 7" id="KW-0479">Metal-binding</keyword>
<dbReference type="InterPro" id="IPR051360">
    <property type="entry name" value="Neuronal_Pentraxin_Related"/>
</dbReference>
<evidence type="ECO:0000256" key="4">
    <source>
        <dbReference type="ARBA" id="ARBA00023157"/>
    </source>
</evidence>
<feature type="domain" description="Pentraxin (PTX)" evidence="8">
    <location>
        <begin position="1"/>
        <end position="194"/>
    </location>
</feature>
<dbReference type="Gene3D" id="2.60.120.200">
    <property type="match status" value="1"/>
</dbReference>
<comment type="similarity">
    <text evidence="7">Belongs to the pentraxin family.</text>
</comment>
<dbReference type="Proteomes" id="UP000515163">
    <property type="component" value="Unplaced"/>
</dbReference>
<keyword evidence="4" id="KW-1015">Disulfide bond</keyword>
<evidence type="ECO:0000256" key="6">
    <source>
        <dbReference type="PROSITE-ProRule" id="PRU01172"/>
    </source>
</evidence>
<dbReference type="RefSeq" id="XP_031550852.1">
    <property type="nucleotide sequence ID" value="XM_031694992.1"/>
</dbReference>
<dbReference type="OrthoDB" id="8871962at2759"/>
<sequence length="194" mass="21625">MSFPGGSVNDLVVFENPFPASLSMLSVSMWFQMDPAKVGEHTLLSYATPTLNDAIVAMLKPDQTQICIYNNWGEKAKYTDPNQLITDSTWHHLAFTWESVTGKVVLYIDGIRRGEKANVATDETIDDGALVLGQDQGSYKGRYNPKQAFKGNLTSLNMWDKVLTASEISDLARKCPTQEGNLLTWTKLMSQQKL</sequence>
<comment type="cofactor">
    <cofactor evidence="7">
        <name>Ca(2+)</name>
        <dbReference type="ChEBI" id="CHEBI:29108"/>
    </cofactor>
    <text evidence="7">Binds 2 calcium ions per subunit.</text>
</comment>
<dbReference type="PRINTS" id="PR00895">
    <property type="entry name" value="PENTAXIN"/>
</dbReference>
<dbReference type="PANTHER" id="PTHR19277">
    <property type="entry name" value="PENTRAXIN"/>
    <property type="match status" value="1"/>
</dbReference>
<dbReference type="KEGG" id="aten:116288225"/>
<comment type="subunit">
    <text evidence="7">Homopentamer. Pentaxin (or pentraxin) have a discoid arrangement of 5 non-covalently bound subunits.</text>
</comment>
<keyword evidence="3 7" id="KW-0106">Calcium</keyword>
<dbReference type="InterPro" id="IPR001759">
    <property type="entry name" value="PTX_dom"/>
</dbReference>
<evidence type="ECO:0000256" key="1">
    <source>
        <dbReference type="ARBA" id="ARBA00022723"/>
    </source>
</evidence>
<keyword evidence="5" id="KW-0325">Glycoprotein</keyword>
<name>A0A6P8HDY4_ACTTE</name>
<keyword evidence="9" id="KW-1185">Reference proteome</keyword>
<gene>
    <name evidence="10" type="primary">LOC116288225</name>
</gene>
<comment type="subcellular location">
    <subcellularLocation>
        <location evidence="7">Secreted</location>
    </subcellularLocation>
</comment>
<organism evidence="9 10">
    <name type="scientific">Actinia tenebrosa</name>
    <name type="common">Australian red waratah sea anemone</name>
    <dbReference type="NCBI Taxonomy" id="6105"/>
    <lineage>
        <taxon>Eukaryota</taxon>
        <taxon>Metazoa</taxon>
        <taxon>Cnidaria</taxon>
        <taxon>Anthozoa</taxon>
        <taxon>Hexacorallia</taxon>
        <taxon>Actiniaria</taxon>
        <taxon>Actiniidae</taxon>
        <taxon>Actinia</taxon>
    </lineage>
</organism>
<dbReference type="GO" id="GO:0046872">
    <property type="term" value="F:metal ion binding"/>
    <property type="evidence" value="ECO:0007669"/>
    <property type="project" value="UniProtKB-KW"/>
</dbReference>